<keyword evidence="4" id="KW-0597">Phosphoprotein</keyword>
<dbReference type="GO" id="GO:0030276">
    <property type="term" value="F:clathrin binding"/>
    <property type="evidence" value="ECO:0007669"/>
    <property type="project" value="TreeGrafter"/>
</dbReference>
<dbReference type="PANTHER" id="PTHR12276">
    <property type="entry name" value="EPSIN/ENT-RELATED"/>
    <property type="match status" value="1"/>
</dbReference>
<dbReference type="GO" id="GO:0030125">
    <property type="term" value="C:clathrin vesicle coat"/>
    <property type="evidence" value="ECO:0007669"/>
    <property type="project" value="TreeGrafter"/>
</dbReference>
<dbReference type="InterPro" id="IPR013809">
    <property type="entry name" value="ENTH"/>
</dbReference>
<keyword evidence="5" id="KW-0677">Repeat</keyword>
<evidence type="ECO:0000256" key="3">
    <source>
        <dbReference type="ARBA" id="ARBA00022490"/>
    </source>
</evidence>
<organism evidence="8">
    <name type="scientific">Aceria tosichella</name>
    <name type="common">wheat curl mite</name>
    <dbReference type="NCBI Taxonomy" id="561515"/>
    <lineage>
        <taxon>Eukaryota</taxon>
        <taxon>Metazoa</taxon>
        <taxon>Ecdysozoa</taxon>
        <taxon>Arthropoda</taxon>
        <taxon>Chelicerata</taxon>
        <taxon>Arachnida</taxon>
        <taxon>Acari</taxon>
        <taxon>Acariformes</taxon>
        <taxon>Trombidiformes</taxon>
        <taxon>Prostigmata</taxon>
        <taxon>Eupodina</taxon>
        <taxon>Eriophyoidea</taxon>
        <taxon>Eriophyidae</taxon>
        <taxon>Eriophyinae</taxon>
        <taxon>Aceriini</taxon>
        <taxon>Aceria</taxon>
    </lineage>
</organism>
<dbReference type="SUPFAM" id="SSF48464">
    <property type="entry name" value="ENTH/VHS domain"/>
    <property type="match status" value="1"/>
</dbReference>
<dbReference type="InterPro" id="IPR008942">
    <property type="entry name" value="ENTH_VHS"/>
</dbReference>
<proteinExistence type="inferred from homology"/>
<evidence type="ECO:0000256" key="1">
    <source>
        <dbReference type="ARBA" id="ARBA00004496"/>
    </source>
</evidence>
<evidence type="ECO:0000256" key="6">
    <source>
        <dbReference type="SAM" id="MobiDB-lite"/>
    </source>
</evidence>
<comment type="similarity">
    <text evidence="2">Belongs to the epsin family.</text>
</comment>
<dbReference type="Pfam" id="PF01417">
    <property type="entry name" value="ENTH"/>
    <property type="match status" value="1"/>
</dbReference>
<dbReference type="GO" id="GO:0005543">
    <property type="term" value="F:phospholipid binding"/>
    <property type="evidence" value="ECO:0007669"/>
    <property type="project" value="TreeGrafter"/>
</dbReference>
<dbReference type="GO" id="GO:0005768">
    <property type="term" value="C:endosome"/>
    <property type="evidence" value="ECO:0007669"/>
    <property type="project" value="TreeGrafter"/>
</dbReference>
<evidence type="ECO:0000256" key="4">
    <source>
        <dbReference type="ARBA" id="ARBA00022553"/>
    </source>
</evidence>
<dbReference type="CDD" id="cd16990">
    <property type="entry name" value="ENTH_Epsin"/>
    <property type="match status" value="1"/>
</dbReference>
<dbReference type="Gene3D" id="1.25.40.90">
    <property type="match status" value="1"/>
</dbReference>
<evidence type="ECO:0000256" key="5">
    <source>
        <dbReference type="ARBA" id="ARBA00022737"/>
    </source>
</evidence>
<feature type="region of interest" description="Disordered" evidence="6">
    <location>
        <begin position="160"/>
        <end position="199"/>
    </location>
</feature>
<keyword evidence="3" id="KW-0963">Cytoplasm</keyword>
<dbReference type="FunFam" id="1.25.40.90:FF:000002">
    <property type="entry name" value="epsin-2 isoform X1"/>
    <property type="match status" value="1"/>
</dbReference>
<protein>
    <submittedName>
        <fullName evidence="8">Epsin-2</fullName>
    </submittedName>
</protein>
<dbReference type="EMBL" id="GGYP01001054">
    <property type="protein sequence ID" value="MDE45825.1"/>
    <property type="molecule type" value="Transcribed_RNA"/>
</dbReference>
<feature type="region of interest" description="Disordered" evidence="6">
    <location>
        <begin position="416"/>
        <end position="435"/>
    </location>
</feature>
<dbReference type="AlphaFoldDB" id="A0A6G1S5P7"/>
<gene>
    <name evidence="8" type="primary">Epn2</name>
    <name evidence="8" type="ORF">g.18982</name>
</gene>
<feature type="compositionally biased region" description="Low complexity" evidence="6">
    <location>
        <begin position="160"/>
        <end position="197"/>
    </location>
</feature>
<comment type="subcellular location">
    <subcellularLocation>
        <location evidence="1">Cytoplasm</location>
    </subcellularLocation>
</comment>
<feature type="domain" description="ENTH" evidence="7">
    <location>
        <begin position="13"/>
        <end position="144"/>
    </location>
</feature>
<dbReference type="PROSITE" id="PS50942">
    <property type="entry name" value="ENTH"/>
    <property type="match status" value="1"/>
</dbReference>
<evidence type="ECO:0000313" key="8">
    <source>
        <dbReference type="EMBL" id="MDE45825.1"/>
    </source>
</evidence>
<feature type="compositionally biased region" description="Low complexity" evidence="6">
    <location>
        <begin position="293"/>
        <end position="305"/>
    </location>
</feature>
<accession>A0A6G1S5P7</accession>
<evidence type="ECO:0000259" key="7">
    <source>
        <dbReference type="PROSITE" id="PS50942"/>
    </source>
</evidence>
<dbReference type="PANTHER" id="PTHR12276:SF115">
    <property type="entry name" value="FI19443P1"/>
    <property type="match status" value="1"/>
</dbReference>
<evidence type="ECO:0000256" key="2">
    <source>
        <dbReference type="ARBA" id="ARBA00010130"/>
    </source>
</evidence>
<name>A0A6G1S5P7_9ACAR</name>
<dbReference type="GO" id="GO:0005886">
    <property type="term" value="C:plasma membrane"/>
    <property type="evidence" value="ECO:0007669"/>
    <property type="project" value="TreeGrafter"/>
</dbReference>
<feature type="region of interest" description="Disordered" evidence="6">
    <location>
        <begin position="266"/>
        <end position="305"/>
    </location>
</feature>
<dbReference type="GO" id="GO:0006897">
    <property type="term" value="P:endocytosis"/>
    <property type="evidence" value="ECO:0007669"/>
    <property type="project" value="TreeGrafter"/>
</dbReference>
<feature type="compositionally biased region" description="Polar residues" evidence="6">
    <location>
        <begin position="277"/>
        <end position="286"/>
    </location>
</feature>
<sequence>MLNVNELKRNAKNIVKKYSDAQVKVREATSNDPWGPSSTIMAEIADLTYNVVAFSEIMQMIWKRLNDHGKNWRHVFKSLVLLEYLIKTGNEKVAQQCIENIFAIQTLKDFQYVEENKDHGMSIRDKSKKLVALLKDPDRLKAERSRALKAKSRAVEAVSSGGKSSFGSMMSRSSSGSGDVTINTSSNGNNISNNSGSFSGYGEEGAAALATDLDSARPQTATEEETQLQIALALSKEEAERMEKTRKNDELRLKLALDVSKQTVSGTSSDFLDDFEGSSTSMTSGSHQHQDPPKTQQQQQPAKATTSNIDDLLGLSFTPDVASTSVNNTNISNLTTNNLTSTTMPAPSPFASSILTRLEPQNDPWSADPWKPINSQALPTQSTLFNQVPGHNTASTISTTLPTTATTVPNPFPISNTSIFSPDLKKPMSKNPFED</sequence>
<reference evidence="8" key="1">
    <citation type="submission" date="2018-10" db="EMBL/GenBank/DDBJ databases">
        <title>Transcriptome assembly of Aceria tosichella (Wheat curl mite) Type 2.</title>
        <authorList>
            <person name="Scully E.D."/>
            <person name="Geib S.M."/>
            <person name="Palmer N.A."/>
            <person name="Gupta A.K."/>
            <person name="Sarath G."/>
            <person name="Tatineni S."/>
        </authorList>
    </citation>
    <scope>NUCLEOTIDE SEQUENCE</scope>
    <source>
        <strain evidence="8">LincolnNE</strain>
    </source>
</reference>
<dbReference type="SMART" id="SM00273">
    <property type="entry name" value="ENTH"/>
    <property type="match status" value="1"/>
</dbReference>